<evidence type="ECO:0000313" key="3">
    <source>
        <dbReference type="EMBL" id="WOO83543.1"/>
    </source>
</evidence>
<dbReference type="RefSeq" id="XP_062629569.1">
    <property type="nucleotide sequence ID" value="XM_062773585.1"/>
</dbReference>
<dbReference type="Gene3D" id="3.30.360.10">
    <property type="entry name" value="Dihydrodipicolinate Reductase, domain 2"/>
    <property type="match status" value="1"/>
</dbReference>
<name>A0AAF0YH97_9TREE</name>
<organism evidence="3 4">
    <name type="scientific">Vanrija pseudolonga</name>
    <dbReference type="NCBI Taxonomy" id="143232"/>
    <lineage>
        <taxon>Eukaryota</taxon>
        <taxon>Fungi</taxon>
        <taxon>Dikarya</taxon>
        <taxon>Basidiomycota</taxon>
        <taxon>Agaricomycotina</taxon>
        <taxon>Tremellomycetes</taxon>
        <taxon>Trichosporonales</taxon>
        <taxon>Trichosporonaceae</taxon>
        <taxon>Vanrija</taxon>
    </lineage>
</organism>
<dbReference type="PANTHER" id="PTHR43377">
    <property type="entry name" value="BILIVERDIN REDUCTASE A"/>
    <property type="match status" value="1"/>
</dbReference>
<dbReference type="Proteomes" id="UP000827549">
    <property type="component" value="Chromosome 5"/>
</dbReference>
<dbReference type="Pfam" id="PF02894">
    <property type="entry name" value="GFO_IDH_MocA_C"/>
    <property type="match status" value="1"/>
</dbReference>
<dbReference type="InterPro" id="IPR051450">
    <property type="entry name" value="Gfo/Idh/MocA_Oxidoreductases"/>
</dbReference>
<dbReference type="SUPFAM" id="SSF55347">
    <property type="entry name" value="Glyceraldehyde-3-phosphate dehydrogenase-like, C-terminal domain"/>
    <property type="match status" value="1"/>
</dbReference>
<keyword evidence="4" id="KW-1185">Reference proteome</keyword>
<sequence length="437" mass="47686">MTADNKKPVTIIVLGGGQRGLTYANYATQHPDLAKVVAVADPREHRRKLFARQHHLTPDRLYNDWTDVAALPRFADAVVIGTLDQLHAPMVTAFSKLGYDILCEKPMATTVAECVDMVKDVQAASATAGHPLIFGIGHVLRYSPYNRAVKQVIDSGALGDIVNIQHMEPVGNQHFAHSFVRGNWSKEEETSFALMTKCCHDLDILSFYLSGRTPVQISSFGSIGLFKPSRKPKEAGDATRCLDCPAEKDCVWSAKKIYLDPFVEKGRKGWASVAVDGDEVNLETITSTLKNGPYGVCVYEAGNDVVDHQVVNIEYEGGVTASMTMSAFTESECNRATVIQGTKGELRGDMKTFTVFDFLTRTSKTHTPEEMPGVAHGGGDDGLSQCFIEAVLERDQSKLGVTPDDVLNSHLTVFAAEQARKEKRVVDFGAFKAAALA</sequence>
<dbReference type="GeneID" id="87810234"/>
<dbReference type="Pfam" id="PF01408">
    <property type="entry name" value="GFO_IDH_MocA"/>
    <property type="match status" value="1"/>
</dbReference>
<evidence type="ECO:0000313" key="4">
    <source>
        <dbReference type="Proteomes" id="UP000827549"/>
    </source>
</evidence>
<dbReference type="AlphaFoldDB" id="A0AAF0YH97"/>
<evidence type="ECO:0000259" key="2">
    <source>
        <dbReference type="Pfam" id="PF02894"/>
    </source>
</evidence>
<evidence type="ECO:0000259" key="1">
    <source>
        <dbReference type="Pfam" id="PF01408"/>
    </source>
</evidence>
<gene>
    <name evidence="3" type="primary">yteT_0</name>
    <name evidence="3" type="ORF">LOC62_05G007059</name>
</gene>
<accession>A0AAF0YH97</accession>
<dbReference type="EMBL" id="CP086718">
    <property type="protein sequence ID" value="WOO83543.1"/>
    <property type="molecule type" value="Genomic_DNA"/>
</dbReference>
<dbReference type="InterPro" id="IPR036291">
    <property type="entry name" value="NAD(P)-bd_dom_sf"/>
</dbReference>
<feature type="domain" description="Gfo/Idh/MocA-like oxidoreductase C-terminal" evidence="2">
    <location>
        <begin position="150"/>
        <end position="427"/>
    </location>
</feature>
<dbReference type="InterPro" id="IPR004104">
    <property type="entry name" value="Gfo/Idh/MocA-like_OxRdtase_C"/>
</dbReference>
<protein>
    <submittedName>
        <fullName evidence="3">Oxidoreductase YteT</fullName>
    </submittedName>
</protein>
<dbReference type="SUPFAM" id="SSF51735">
    <property type="entry name" value="NAD(P)-binding Rossmann-fold domains"/>
    <property type="match status" value="1"/>
</dbReference>
<feature type="domain" description="Gfo/Idh/MocA-like oxidoreductase N-terminal" evidence="1">
    <location>
        <begin position="11"/>
        <end position="125"/>
    </location>
</feature>
<dbReference type="GO" id="GO:0000166">
    <property type="term" value="F:nucleotide binding"/>
    <property type="evidence" value="ECO:0007669"/>
    <property type="project" value="InterPro"/>
</dbReference>
<reference evidence="3" key="1">
    <citation type="submission" date="2023-10" db="EMBL/GenBank/DDBJ databases">
        <authorList>
            <person name="Noh H."/>
        </authorList>
    </citation>
    <scope>NUCLEOTIDE SEQUENCE</scope>
    <source>
        <strain evidence="3">DUCC4014</strain>
    </source>
</reference>
<dbReference type="PANTHER" id="PTHR43377:SF12">
    <property type="entry name" value="BINDING ROSSMANN FOLD OXIDOREDUCTASE, PUTATIVE (AFU_ORTHOLOGUE AFUA_3G11840)-RELATED"/>
    <property type="match status" value="1"/>
</dbReference>
<dbReference type="InterPro" id="IPR000683">
    <property type="entry name" value="Gfo/Idh/MocA-like_OxRdtase_N"/>
</dbReference>
<proteinExistence type="predicted"/>
<dbReference type="Gene3D" id="3.40.50.720">
    <property type="entry name" value="NAD(P)-binding Rossmann-like Domain"/>
    <property type="match status" value="1"/>
</dbReference>